<comment type="caution">
    <text evidence="2">The sequence shown here is derived from an EMBL/GenBank/DDBJ whole genome shotgun (WGS) entry which is preliminary data.</text>
</comment>
<gene>
    <name evidence="2" type="ORF">ACH3VR_12950</name>
</gene>
<evidence type="ECO:0000313" key="3">
    <source>
        <dbReference type="Proteomes" id="UP001610861"/>
    </source>
</evidence>
<evidence type="ECO:0000313" key="2">
    <source>
        <dbReference type="EMBL" id="MFH8251272.1"/>
    </source>
</evidence>
<feature type="region of interest" description="Disordered" evidence="1">
    <location>
        <begin position="17"/>
        <end position="41"/>
    </location>
</feature>
<reference evidence="2 3" key="1">
    <citation type="submission" date="2024-09" db="EMBL/GenBank/DDBJ databases">
        <authorList>
            <person name="Pan X."/>
        </authorList>
    </citation>
    <scope>NUCLEOTIDE SEQUENCE [LARGE SCALE GENOMIC DNA]</scope>
    <source>
        <strain evidence="2 3">B2969</strain>
    </source>
</reference>
<evidence type="ECO:0000256" key="1">
    <source>
        <dbReference type="SAM" id="MobiDB-lite"/>
    </source>
</evidence>
<name>A0ABW7QAM8_9MICO</name>
<organism evidence="2 3">
    <name type="scientific">Microbacterium alkaliflavum</name>
    <dbReference type="NCBI Taxonomy" id="3248839"/>
    <lineage>
        <taxon>Bacteria</taxon>
        <taxon>Bacillati</taxon>
        <taxon>Actinomycetota</taxon>
        <taxon>Actinomycetes</taxon>
        <taxon>Micrococcales</taxon>
        <taxon>Microbacteriaceae</taxon>
        <taxon>Microbacterium</taxon>
    </lineage>
</organism>
<feature type="compositionally biased region" description="Polar residues" evidence="1">
    <location>
        <begin position="22"/>
        <end position="34"/>
    </location>
</feature>
<accession>A0ABW7QAM8</accession>
<protein>
    <submittedName>
        <fullName evidence="2">Uncharacterized protein</fullName>
    </submittedName>
</protein>
<dbReference type="Proteomes" id="UP001610861">
    <property type="component" value="Unassembled WGS sequence"/>
</dbReference>
<dbReference type="RefSeq" id="WP_397556724.1">
    <property type="nucleotide sequence ID" value="NZ_JBIQWL010000004.1"/>
</dbReference>
<keyword evidence="3" id="KW-1185">Reference proteome</keyword>
<sequence>MADLSSGAARAVRLAGLGRSSVARQSSNGGTDAAQQRRAHA</sequence>
<proteinExistence type="predicted"/>
<dbReference type="EMBL" id="JBIQWL010000004">
    <property type="protein sequence ID" value="MFH8251272.1"/>
    <property type="molecule type" value="Genomic_DNA"/>
</dbReference>